<name>A0A935M5Q4_9MICO</name>
<protein>
    <submittedName>
        <fullName evidence="2">YbjN domain-containing protein</fullName>
    </submittedName>
</protein>
<comment type="caution">
    <text evidence="2">The sequence shown here is derived from an EMBL/GenBank/DDBJ whole genome shotgun (WGS) entry which is preliminary data.</text>
</comment>
<dbReference type="Gene3D" id="3.30.1460.10">
    <property type="match status" value="1"/>
</dbReference>
<evidence type="ECO:0000313" key="3">
    <source>
        <dbReference type="Proteomes" id="UP000726105"/>
    </source>
</evidence>
<gene>
    <name evidence="2" type="ORF">IPI13_02590</name>
</gene>
<proteinExistence type="predicted"/>
<dbReference type="Pfam" id="PF10722">
    <property type="entry name" value="YbjN"/>
    <property type="match status" value="1"/>
</dbReference>
<accession>A0A935M5Q4</accession>
<dbReference type="AlphaFoldDB" id="A0A935M5Q4"/>
<organism evidence="2 3">
    <name type="scientific">Candidatus Phosphoribacter hodrii</name>
    <dbReference type="NCBI Taxonomy" id="2953743"/>
    <lineage>
        <taxon>Bacteria</taxon>
        <taxon>Bacillati</taxon>
        <taxon>Actinomycetota</taxon>
        <taxon>Actinomycetes</taxon>
        <taxon>Micrococcales</taxon>
        <taxon>Dermatophilaceae</taxon>
        <taxon>Candidatus Phosphoribacter</taxon>
    </lineage>
</organism>
<dbReference type="InterPro" id="IPR019660">
    <property type="entry name" value="Put_sensory_transdc_reg_YbjN"/>
</dbReference>
<dbReference type="EMBL" id="JADJIB010000001">
    <property type="protein sequence ID" value="MBK7272079.1"/>
    <property type="molecule type" value="Genomic_DNA"/>
</dbReference>
<evidence type="ECO:0000256" key="1">
    <source>
        <dbReference type="SAM" id="MobiDB-lite"/>
    </source>
</evidence>
<dbReference type="SUPFAM" id="SSF69635">
    <property type="entry name" value="Type III secretory system chaperone-like"/>
    <property type="match status" value="1"/>
</dbReference>
<reference evidence="2 3" key="1">
    <citation type="submission" date="2020-10" db="EMBL/GenBank/DDBJ databases">
        <title>Connecting structure to function with the recovery of over 1000 high-quality activated sludge metagenome-assembled genomes encoding full-length rRNA genes using long-read sequencing.</title>
        <authorList>
            <person name="Singleton C.M."/>
            <person name="Petriglieri F."/>
            <person name="Kristensen J.M."/>
            <person name="Kirkegaard R.H."/>
            <person name="Michaelsen T.Y."/>
            <person name="Andersen M.H."/>
            <person name="Karst S.M."/>
            <person name="Dueholm M.S."/>
            <person name="Nielsen P.H."/>
            <person name="Albertsen M."/>
        </authorList>
    </citation>
    <scope>NUCLEOTIDE SEQUENCE [LARGE SCALE GENOMIC DNA]</scope>
    <source>
        <strain evidence="2">Ega_18-Q3-R5-49_MAXAC.001</strain>
    </source>
</reference>
<sequence>MTDPADATPGQRAVAALAAYVADAELTSEPGARDGEVVVTIPGERKLKTVASFLVRDELTSVSAFVIRNPDENHAEFYRFLLRRVMRRPLLGYAVDGSGDVYVRGQVPTVALDGRYLDLLVGALLEAADEPFNDLLAIGFLTSMKREWAWRVARGESLANLEAFRSILAGSEDDPLYAVGPLPVDPATPDDRADSR</sequence>
<feature type="region of interest" description="Disordered" evidence="1">
    <location>
        <begin position="173"/>
        <end position="196"/>
    </location>
</feature>
<dbReference type="Proteomes" id="UP000726105">
    <property type="component" value="Unassembled WGS sequence"/>
</dbReference>
<evidence type="ECO:0000313" key="2">
    <source>
        <dbReference type="EMBL" id="MBK7272079.1"/>
    </source>
</evidence>